<name>A0A4S2MSW3_9PEZI</name>
<evidence type="ECO:0000313" key="3">
    <source>
        <dbReference type="Proteomes" id="UP000298138"/>
    </source>
</evidence>
<gene>
    <name evidence="2" type="ORF">EX30DRAFT_397075</name>
</gene>
<feature type="region of interest" description="Disordered" evidence="1">
    <location>
        <begin position="728"/>
        <end position="757"/>
    </location>
</feature>
<evidence type="ECO:0008006" key="4">
    <source>
        <dbReference type="Google" id="ProtNLM"/>
    </source>
</evidence>
<feature type="compositionally biased region" description="Low complexity" evidence="1">
    <location>
        <begin position="116"/>
        <end position="134"/>
    </location>
</feature>
<dbReference type="PANTHER" id="PTHR38700">
    <property type="entry name" value="YALI0E22418P"/>
    <property type="match status" value="1"/>
</dbReference>
<feature type="compositionally biased region" description="Polar residues" evidence="1">
    <location>
        <begin position="177"/>
        <end position="193"/>
    </location>
</feature>
<dbReference type="Gene3D" id="2.30.29.30">
    <property type="entry name" value="Pleckstrin-homology domain (PH domain)/Phosphotyrosine-binding domain (PTB)"/>
    <property type="match status" value="1"/>
</dbReference>
<dbReference type="EMBL" id="ML220131">
    <property type="protein sequence ID" value="TGZ79497.1"/>
    <property type="molecule type" value="Genomic_DNA"/>
</dbReference>
<keyword evidence="3" id="KW-1185">Reference proteome</keyword>
<evidence type="ECO:0000256" key="1">
    <source>
        <dbReference type="SAM" id="MobiDB-lite"/>
    </source>
</evidence>
<accession>A0A4S2MSW3</accession>
<evidence type="ECO:0000313" key="2">
    <source>
        <dbReference type="EMBL" id="TGZ79497.1"/>
    </source>
</evidence>
<feature type="compositionally biased region" description="Basic and acidic residues" evidence="1">
    <location>
        <begin position="747"/>
        <end position="757"/>
    </location>
</feature>
<feature type="compositionally biased region" description="Polar residues" evidence="1">
    <location>
        <begin position="617"/>
        <end position="629"/>
    </location>
</feature>
<sequence>MMATESRPPNMPSRYKSIRRTKSQKSLAPSSVPPVPQVPVPPVPQIPGQTYIPIEQAQKLAQMSQLPQPGDVQQQPQRHHTLVERASPAKVRTQAPEAQKEHSSRFRRMLGLKTKSPVVQQEQESPSPSPVTSPLVGRGLFRQREEGHRREPSPEELERQRARDDAVAALEGKRPSRPSSKTRTPIDNPNKPNTPAYDMTLPLHFEGKPMVHFPIMKTMDAGALLQKVRPGHTRHLVELWPTLGLERPIRYFERVSDVVNTWDNPDEEKKSHVRVCKSAWGALDRRLEDFPKTERPSGETMVHYYVTADRKWVKRTMSIDVEGGSLRIVKKDRPKDKDYCQVVSLDTFDIYTFTNPKDGHKIGRCPGRYVFALKSQHKQTLFGKNSVFVHYFALDEDKLFIKWHAMIRDVKTRLLAVKMGIAPWEEPEEAQMPEQILPRSRPSSSHRPGKPKPLLSPEELAAPPQSNMSRAKSLSRNKSVKQPTGRSRAASANHAQPLIGSDAPVFAPGGLLGNDYESRRTEALRNFKADQGHDFIPAVPPIPINTRNITPRSPQQLASGGHSIHSNDEFSPLSRSTSRPGTAHAHGQQPLLQFSPLESMPPLPHQQQRRGRGHTVDASSSGGLINHATSFRPGEEHSPPPMPAASTLHRWNTTGKPPSSSHSYHHNSSPFTGTGLLANQQFHSTAGTAKFGHGVKTGMDAIGENGKITPLLNLENRGLFQQGSLLQQMESQMGPRGPVIDREEEERERARKMGYDA</sequence>
<dbReference type="InParanoid" id="A0A4S2MSW3"/>
<feature type="compositionally biased region" description="Low complexity" evidence="1">
    <location>
        <begin position="438"/>
        <end position="464"/>
    </location>
</feature>
<protein>
    <recommendedName>
        <fullName evidence="4">PH domain-containing protein</fullName>
    </recommendedName>
</protein>
<dbReference type="PANTHER" id="PTHR38700:SF1">
    <property type="entry name" value="PH DOMAIN-CONTAINING PROTEIN"/>
    <property type="match status" value="1"/>
</dbReference>
<feature type="compositionally biased region" description="Polar residues" evidence="1">
    <location>
        <begin position="59"/>
        <end position="76"/>
    </location>
</feature>
<dbReference type="InterPro" id="IPR011993">
    <property type="entry name" value="PH-like_dom_sf"/>
</dbReference>
<feature type="compositionally biased region" description="Basic and acidic residues" evidence="1">
    <location>
        <begin position="142"/>
        <end position="174"/>
    </location>
</feature>
<feature type="region of interest" description="Disordered" evidence="1">
    <location>
        <begin position="546"/>
        <end position="644"/>
    </location>
</feature>
<feature type="region of interest" description="Disordered" evidence="1">
    <location>
        <begin position="1"/>
        <end position="194"/>
    </location>
</feature>
<dbReference type="Proteomes" id="UP000298138">
    <property type="component" value="Unassembled WGS sequence"/>
</dbReference>
<reference evidence="2 3" key="1">
    <citation type="submission" date="2019-04" db="EMBL/GenBank/DDBJ databases">
        <title>Comparative genomics and transcriptomics to analyze fruiting body development in filamentous ascomycetes.</title>
        <authorList>
            <consortium name="DOE Joint Genome Institute"/>
            <person name="Lutkenhaus R."/>
            <person name="Traeger S."/>
            <person name="Breuer J."/>
            <person name="Kuo A."/>
            <person name="Lipzen A."/>
            <person name="Pangilinan J."/>
            <person name="Dilworth D."/>
            <person name="Sandor L."/>
            <person name="Poggeler S."/>
            <person name="Barry K."/>
            <person name="Grigoriev I.V."/>
            <person name="Nowrousian M."/>
        </authorList>
    </citation>
    <scope>NUCLEOTIDE SEQUENCE [LARGE SCALE GENOMIC DNA]</scope>
    <source>
        <strain evidence="2 3">CBS 389.68</strain>
    </source>
</reference>
<dbReference type="AlphaFoldDB" id="A0A4S2MSW3"/>
<feature type="region of interest" description="Disordered" evidence="1">
    <location>
        <begin position="428"/>
        <end position="504"/>
    </location>
</feature>
<proteinExistence type="predicted"/>
<dbReference type="OrthoDB" id="6235964at2759"/>
<feature type="compositionally biased region" description="Pro residues" evidence="1">
    <location>
        <begin position="31"/>
        <end position="45"/>
    </location>
</feature>
<organism evidence="2 3">
    <name type="scientific">Ascodesmis nigricans</name>
    <dbReference type="NCBI Taxonomy" id="341454"/>
    <lineage>
        <taxon>Eukaryota</taxon>
        <taxon>Fungi</taxon>
        <taxon>Dikarya</taxon>
        <taxon>Ascomycota</taxon>
        <taxon>Pezizomycotina</taxon>
        <taxon>Pezizomycetes</taxon>
        <taxon>Pezizales</taxon>
        <taxon>Ascodesmidaceae</taxon>
        <taxon>Ascodesmis</taxon>
    </lineage>
</organism>
<dbReference type="STRING" id="341454.A0A4S2MSW3"/>